<evidence type="ECO:0000313" key="6">
    <source>
        <dbReference type="Proteomes" id="UP000471152"/>
    </source>
</evidence>
<evidence type="ECO:0000256" key="1">
    <source>
        <dbReference type="SAM" id="MobiDB-lite"/>
    </source>
</evidence>
<evidence type="ECO:0000313" key="3">
    <source>
        <dbReference type="EMBL" id="NEK94834.1"/>
    </source>
</evidence>
<feature type="transmembrane region" description="Helical" evidence="2">
    <location>
        <begin position="35"/>
        <end position="54"/>
    </location>
</feature>
<reference evidence="3 5" key="1">
    <citation type="submission" date="2020-01" db="EMBL/GenBank/DDBJ databases">
        <title>the WGS Modestobacter muralis CPCC 204518.</title>
        <authorList>
            <person name="Jiang Z."/>
        </authorList>
    </citation>
    <scope>NUCLEOTIDE SEQUENCE [LARGE SCALE GENOMIC DNA]</scope>
    <source>
        <strain evidence="3 5">DSM 100205</strain>
    </source>
</reference>
<feature type="compositionally biased region" description="Low complexity" evidence="1">
    <location>
        <begin position="19"/>
        <end position="30"/>
    </location>
</feature>
<accession>A0A6P0EYC8</accession>
<keyword evidence="2" id="KW-0812">Transmembrane</keyword>
<gene>
    <name evidence="4" type="ORF">G3R41_12380</name>
    <name evidence="3" type="ORF">GCU67_11725</name>
</gene>
<reference evidence="4 6" key="2">
    <citation type="submission" date="2020-02" db="EMBL/GenBank/DDBJ databases">
        <title>The WGS of Modestobacter muralis DSM 100205.</title>
        <authorList>
            <person name="Jiang Z."/>
        </authorList>
    </citation>
    <scope>NUCLEOTIDE SEQUENCE [LARGE SCALE GENOMIC DNA]</scope>
    <source>
        <strain evidence="4 6">DSM 100205</strain>
    </source>
</reference>
<feature type="region of interest" description="Disordered" evidence="1">
    <location>
        <begin position="1"/>
        <end position="30"/>
    </location>
</feature>
<comment type="caution">
    <text evidence="3">The sequence shown here is derived from an EMBL/GenBank/DDBJ whole genome shotgun (WGS) entry which is preliminary data.</text>
</comment>
<keyword evidence="2" id="KW-1133">Transmembrane helix</keyword>
<organism evidence="3 5">
    <name type="scientific">Modestobacter muralis</name>
    <dbReference type="NCBI Taxonomy" id="1608614"/>
    <lineage>
        <taxon>Bacteria</taxon>
        <taxon>Bacillati</taxon>
        <taxon>Actinomycetota</taxon>
        <taxon>Actinomycetes</taxon>
        <taxon>Geodermatophilales</taxon>
        <taxon>Geodermatophilaceae</taxon>
        <taxon>Modestobacter</taxon>
    </lineage>
</organism>
<evidence type="ECO:0000256" key="2">
    <source>
        <dbReference type="SAM" id="Phobius"/>
    </source>
</evidence>
<name>A0A6P0EYC8_9ACTN</name>
<dbReference type="AlphaFoldDB" id="A0A6P0EYC8"/>
<feature type="transmembrane region" description="Helical" evidence="2">
    <location>
        <begin position="144"/>
        <end position="169"/>
    </location>
</feature>
<dbReference type="Proteomes" id="UP000471152">
    <property type="component" value="Unassembled WGS sequence"/>
</dbReference>
<feature type="transmembrane region" description="Helical" evidence="2">
    <location>
        <begin position="189"/>
        <end position="210"/>
    </location>
</feature>
<feature type="transmembrane region" description="Helical" evidence="2">
    <location>
        <begin position="74"/>
        <end position="96"/>
    </location>
</feature>
<proteinExistence type="predicted"/>
<dbReference type="EMBL" id="JAAGWB010000034">
    <property type="protein sequence ID" value="NEN51722.1"/>
    <property type="molecule type" value="Genomic_DNA"/>
</dbReference>
<dbReference type="Proteomes" id="UP000468828">
    <property type="component" value="Unassembled WGS sequence"/>
</dbReference>
<sequence length="226" mass="21802">MPSAVLDAPRLPVGAPQGTPAVRATRPARPQRTPLPVAAAGVLSVLESLALLAFGLTGLGSLFTGGTRLPGPAVAATLLLLAAWVVLAAGAGAVLVDGAGRRLLVAVAVTEVGGCLALAVHGLFGPDGVRLVAVSGDVGLPVPALALLGLAVPTGKLLLASSPSALAWVAAGGRPRAPRRAPVAPEHRVLRGVTVACIGLALAGVAVLGAPADGPAPTTAAVTGAP</sequence>
<feature type="transmembrane region" description="Helical" evidence="2">
    <location>
        <begin position="103"/>
        <end position="124"/>
    </location>
</feature>
<protein>
    <submittedName>
        <fullName evidence="3">Uncharacterized protein</fullName>
    </submittedName>
</protein>
<keyword evidence="5" id="KW-1185">Reference proteome</keyword>
<dbReference type="EMBL" id="JAAGWH010000032">
    <property type="protein sequence ID" value="NEK94834.1"/>
    <property type="molecule type" value="Genomic_DNA"/>
</dbReference>
<evidence type="ECO:0000313" key="5">
    <source>
        <dbReference type="Proteomes" id="UP000468828"/>
    </source>
</evidence>
<keyword evidence="2" id="KW-0472">Membrane</keyword>
<dbReference type="RefSeq" id="WP_163611395.1">
    <property type="nucleotide sequence ID" value="NZ_JAAGWB010000034.1"/>
</dbReference>
<evidence type="ECO:0000313" key="4">
    <source>
        <dbReference type="EMBL" id="NEN51722.1"/>
    </source>
</evidence>